<evidence type="ECO:0000313" key="1">
    <source>
        <dbReference type="EMBL" id="SDG59404.1"/>
    </source>
</evidence>
<keyword evidence="2" id="KW-1185">Reference proteome</keyword>
<organism evidence="1 2">
    <name type="scientific">Thalassobaculum litoreum DSM 18839</name>
    <dbReference type="NCBI Taxonomy" id="1123362"/>
    <lineage>
        <taxon>Bacteria</taxon>
        <taxon>Pseudomonadati</taxon>
        <taxon>Pseudomonadota</taxon>
        <taxon>Alphaproteobacteria</taxon>
        <taxon>Rhodospirillales</taxon>
        <taxon>Thalassobaculaceae</taxon>
        <taxon>Thalassobaculum</taxon>
    </lineage>
</organism>
<proteinExistence type="predicted"/>
<dbReference type="EMBL" id="FNBW01000029">
    <property type="protein sequence ID" value="SDG59404.1"/>
    <property type="molecule type" value="Genomic_DNA"/>
</dbReference>
<dbReference type="OrthoDB" id="7183816at2"/>
<gene>
    <name evidence="1" type="ORF">SAMN05660686_04965</name>
</gene>
<dbReference type="AlphaFoldDB" id="A0A8G2BMS3"/>
<sequence length="62" mass="7125">MPNEIKIGQIYADVPPPRRSWKIVSDNGGHYMLQRIDKPGVSRFPDAKTLLNRTLYELVEEA</sequence>
<reference evidence="1 2" key="1">
    <citation type="submission" date="2016-10" db="EMBL/GenBank/DDBJ databases">
        <authorList>
            <person name="Varghese N."/>
            <person name="Submissions S."/>
        </authorList>
    </citation>
    <scope>NUCLEOTIDE SEQUENCE [LARGE SCALE GENOMIC DNA]</scope>
    <source>
        <strain evidence="1 2">DSM 18839</strain>
    </source>
</reference>
<name>A0A8G2BMS3_9PROT</name>
<comment type="caution">
    <text evidence="1">The sequence shown here is derived from an EMBL/GenBank/DDBJ whole genome shotgun (WGS) entry which is preliminary data.</text>
</comment>
<protein>
    <submittedName>
        <fullName evidence="1">Uncharacterized protein</fullName>
    </submittedName>
</protein>
<dbReference type="RefSeq" id="WP_093154661.1">
    <property type="nucleotide sequence ID" value="NZ_FNBW01000029.1"/>
</dbReference>
<accession>A0A8G2BMS3</accession>
<dbReference type="Proteomes" id="UP000198615">
    <property type="component" value="Unassembled WGS sequence"/>
</dbReference>
<evidence type="ECO:0000313" key="2">
    <source>
        <dbReference type="Proteomes" id="UP000198615"/>
    </source>
</evidence>